<evidence type="ECO:0000256" key="5">
    <source>
        <dbReference type="ARBA" id="ARBA00023136"/>
    </source>
</evidence>
<dbReference type="Gene3D" id="1.20.120.80">
    <property type="entry name" value="Cytochrome c oxidase, subunit III, four-helix bundle"/>
    <property type="match status" value="1"/>
</dbReference>
<evidence type="ECO:0000313" key="8">
    <source>
        <dbReference type="Proteomes" id="UP000238390"/>
    </source>
</evidence>
<gene>
    <name evidence="7" type="ORF">CSB93_1815</name>
</gene>
<dbReference type="InterPro" id="IPR013833">
    <property type="entry name" value="Cyt_c_oxidase_su3_a-hlx"/>
</dbReference>
<evidence type="ECO:0000256" key="1">
    <source>
        <dbReference type="ARBA" id="ARBA00004141"/>
    </source>
</evidence>
<dbReference type="Proteomes" id="UP000238390">
    <property type="component" value="Chromosome"/>
</dbReference>
<dbReference type="PROSITE" id="PS50253">
    <property type="entry name" value="COX3"/>
    <property type="match status" value="1"/>
</dbReference>
<dbReference type="InterPro" id="IPR035973">
    <property type="entry name" value="Cyt_c_oxidase_su3-like_sf"/>
</dbReference>
<dbReference type="InterPro" id="IPR024791">
    <property type="entry name" value="Cyt_c/ubiquinol_Oxase_su3"/>
</dbReference>
<dbReference type="Pfam" id="PF00510">
    <property type="entry name" value="COX3"/>
    <property type="match status" value="1"/>
</dbReference>
<keyword evidence="3 6" id="KW-0812">Transmembrane</keyword>
<dbReference type="GO" id="GO:0019646">
    <property type="term" value="P:aerobic electron transport chain"/>
    <property type="evidence" value="ECO:0007669"/>
    <property type="project" value="InterPro"/>
</dbReference>
<dbReference type="EMBL" id="CP027169">
    <property type="protein sequence ID" value="AVK06203.1"/>
    <property type="molecule type" value="Genomic_DNA"/>
</dbReference>
<comment type="similarity">
    <text evidence="2 6">Belongs to the cytochrome c oxidase subunit 3 family.</text>
</comment>
<keyword evidence="8" id="KW-1185">Reference proteome</keyword>
<dbReference type="GO" id="GO:0005886">
    <property type="term" value="C:plasma membrane"/>
    <property type="evidence" value="ECO:0007669"/>
    <property type="project" value="UniProtKB-SubCell"/>
</dbReference>
<name>A0A2R3IWI4_9PSED</name>
<dbReference type="AlphaFoldDB" id="A0A2R3IWI4"/>
<dbReference type="PANTHER" id="PTHR11403:SF6">
    <property type="entry name" value="NITRIC OXIDE REDUCTASE SUBUNIT E"/>
    <property type="match status" value="1"/>
</dbReference>
<protein>
    <submittedName>
        <fullName evidence="7">Cytochrome c oxidase subunit III family protein</fullName>
    </submittedName>
</protein>
<comment type="subcellular location">
    <subcellularLocation>
        <location evidence="6">Cell membrane</location>
        <topology evidence="6">Multi-pass membrane protein</topology>
    </subcellularLocation>
    <subcellularLocation>
        <location evidence="1">Membrane</location>
        <topology evidence="1">Multi-pass membrane protein</topology>
    </subcellularLocation>
</comment>
<accession>A0A2R3IWI4</accession>
<reference evidence="7 8" key="1">
    <citation type="submission" date="2018-02" db="EMBL/GenBank/DDBJ databases">
        <title>FDA/CDC Antimicrobial Resistant Isolate Bank Genome Sequencing.</title>
        <authorList>
            <person name="Benahmed F.H."/>
            <person name="Lutgring J.D."/>
            <person name="Yoo B."/>
            <person name="Machado M."/>
            <person name="Brown A."/>
            <person name="McAllister G."/>
            <person name="Perry A."/>
            <person name="Halpin A.L."/>
            <person name="Vavikolanu K."/>
            <person name="Ott S."/>
            <person name="Zhao X."/>
            <person name="Tallon L.J."/>
            <person name="Sadzewicz L."/>
            <person name="Aluvathingal J."/>
            <person name="Nadendla S."/>
            <person name="Voskania-kordi A."/>
            <person name="Simonyan V."/>
            <person name="Patel J."/>
            <person name="Shawar R.M."/>
        </authorList>
    </citation>
    <scope>NUCLEOTIDE SEQUENCE [LARGE SCALE GENOMIC DNA]</scope>
    <source>
        <strain evidence="7 8">AR_0356</strain>
    </source>
</reference>
<dbReference type="PANTHER" id="PTHR11403">
    <property type="entry name" value="CYTOCHROME C OXIDASE SUBUNIT III"/>
    <property type="match status" value="1"/>
</dbReference>
<keyword evidence="4" id="KW-1133">Transmembrane helix</keyword>
<sequence>MSADTVERRLPGDLAMWFFILAELSVFSLLLLAFAGAQAWQPELFRAGRGQLDSRWGLLLTVALLSSGWLAALAVHAVRRGRPRQASGWLLAALLLALVYVGLKLHEYGRLADLGLDIEHDTFFTLYWCLTGFHFLHVLLGLLILGWLAQACWRRRHTPQACSGLESGVLYWHMVDLVWVLLFPLVYVLQ</sequence>
<dbReference type="GO" id="GO:0004129">
    <property type="term" value="F:cytochrome-c oxidase activity"/>
    <property type="evidence" value="ECO:0007669"/>
    <property type="project" value="InterPro"/>
</dbReference>
<evidence type="ECO:0000256" key="6">
    <source>
        <dbReference type="RuleBase" id="RU003376"/>
    </source>
</evidence>
<proteinExistence type="inferred from homology"/>
<dbReference type="InterPro" id="IPR000298">
    <property type="entry name" value="Cyt_c_oxidase-like_su3"/>
</dbReference>
<evidence type="ECO:0000256" key="2">
    <source>
        <dbReference type="ARBA" id="ARBA00010581"/>
    </source>
</evidence>
<organism evidence="7 8">
    <name type="scientific">Pseudomonas paraeruginosa</name>
    <dbReference type="NCBI Taxonomy" id="2994495"/>
    <lineage>
        <taxon>Bacteria</taxon>
        <taxon>Pseudomonadati</taxon>
        <taxon>Pseudomonadota</taxon>
        <taxon>Gammaproteobacteria</taxon>
        <taxon>Pseudomonadales</taxon>
        <taxon>Pseudomonadaceae</taxon>
        <taxon>Pseudomonas</taxon>
    </lineage>
</organism>
<dbReference type="FunFam" id="1.20.120.80:FF:000004">
    <property type="entry name" value="Cytochrome c oxidase, subunit III"/>
    <property type="match status" value="1"/>
</dbReference>
<dbReference type="SUPFAM" id="SSF81452">
    <property type="entry name" value="Cytochrome c oxidase subunit III-like"/>
    <property type="match status" value="1"/>
</dbReference>
<evidence type="ECO:0000256" key="3">
    <source>
        <dbReference type="ARBA" id="ARBA00022692"/>
    </source>
</evidence>
<keyword evidence="5" id="KW-0472">Membrane</keyword>
<evidence type="ECO:0000256" key="4">
    <source>
        <dbReference type="ARBA" id="ARBA00022989"/>
    </source>
</evidence>
<dbReference type="CDD" id="cd02862">
    <property type="entry name" value="NorE_like"/>
    <property type="match status" value="1"/>
</dbReference>
<evidence type="ECO:0000313" key="7">
    <source>
        <dbReference type="EMBL" id="AVK06203.1"/>
    </source>
</evidence>